<evidence type="ECO:0000256" key="10">
    <source>
        <dbReference type="ARBA" id="ARBA00023152"/>
    </source>
</evidence>
<dbReference type="Proteomes" id="UP000676194">
    <property type="component" value="Chromosome"/>
</dbReference>
<evidence type="ECO:0000256" key="6">
    <source>
        <dbReference type="ARBA" id="ARBA00022741"/>
    </source>
</evidence>
<dbReference type="GO" id="GO:0000287">
    <property type="term" value="F:magnesium ion binding"/>
    <property type="evidence" value="ECO:0007669"/>
    <property type="project" value="InterPro"/>
</dbReference>
<evidence type="ECO:0000256" key="8">
    <source>
        <dbReference type="ARBA" id="ARBA00022840"/>
    </source>
</evidence>
<dbReference type="Gene3D" id="3.20.20.60">
    <property type="entry name" value="Phosphoenolpyruvate-binding domains"/>
    <property type="match status" value="2"/>
</dbReference>
<dbReference type="EC" id="2.7.1.40" evidence="3"/>
<feature type="domain" description="Pyruvate kinase barrel" evidence="12">
    <location>
        <begin position="134"/>
        <end position="215"/>
    </location>
</feature>
<keyword evidence="11" id="KW-0670">Pyruvate</keyword>
<dbReference type="Pfam" id="PF00224">
    <property type="entry name" value="PK"/>
    <property type="match status" value="2"/>
</dbReference>
<dbReference type="PANTHER" id="PTHR11817">
    <property type="entry name" value="PYRUVATE KINASE"/>
    <property type="match status" value="1"/>
</dbReference>
<dbReference type="GO" id="GO:0030955">
    <property type="term" value="F:potassium ion binding"/>
    <property type="evidence" value="ECO:0007669"/>
    <property type="project" value="InterPro"/>
</dbReference>
<evidence type="ECO:0000313" key="13">
    <source>
        <dbReference type="EMBL" id="QVL31020.1"/>
    </source>
</evidence>
<dbReference type="GO" id="GO:0016301">
    <property type="term" value="F:kinase activity"/>
    <property type="evidence" value="ECO:0007669"/>
    <property type="project" value="UniProtKB-KW"/>
</dbReference>
<dbReference type="NCBIfam" id="NF011314">
    <property type="entry name" value="PRK14725.1"/>
    <property type="match status" value="1"/>
</dbReference>
<keyword evidence="10" id="KW-0324">Glycolysis</keyword>
<keyword evidence="4" id="KW-0808">Transferase</keyword>
<evidence type="ECO:0000259" key="12">
    <source>
        <dbReference type="Pfam" id="PF00224"/>
    </source>
</evidence>
<evidence type="ECO:0000256" key="2">
    <source>
        <dbReference type="ARBA" id="ARBA00008663"/>
    </source>
</evidence>
<evidence type="ECO:0000313" key="14">
    <source>
        <dbReference type="Proteomes" id="UP000676194"/>
    </source>
</evidence>
<evidence type="ECO:0000256" key="1">
    <source>
        <dbReference type="ARBA" id="ARBA00004997"/>
    </source>
</evidence>
<keyword evidence="14" id="KW-1185">Reference proteome</keyword>
<sequence length="647" mass="72260">MAEPREMHPEGLLLKLKHLRSDLIQLENDLGGSLGQISPSYTLSALNLLHYIALRRNDLREIQESLTALGLSSLGRSEGSVLANLDKVLLHLSRMVGDKNEEFSGSHLSNAQARALLDEHTRELLGSPRGDRLVRIMVTMPGEAATDYNLIRDLLAQGMDCMRINCAHDDQEIWGKMIEHLKKAREELGLECRILMDLAGPKLRTGPMGEGPRVVKFRPHRNELGRVTAPARVWLWASEHPKPPRLKADESAPDAQIPVPLDWLKKIRRGDRIEFRDSRRKKRSLKVSRVTVQGVWAESNSTCYLTTGTKLHLLHKKPESRKESKHLGLVGELPEKPVRIHLNKGDILVMRKDILPGTAAKVDPDTGKKLPARISCTLPQIFEDVQEGESIWFDDGKIGGVIHKVHAETIDIEITQTSPGGDELGADKGINLPDTHIRLPALTEKDIEDLRFVASHADLVGYSFVNDAEDVRSLQKHLGECGGSHLGIVLKIETKRAFEHLPLLILTAMRSKHLGVMIARGDLAVECGFERLAEVQEEILWVCEAAHVPVIWATQVLENLAKTGRPSRAEITDAAMGERAECVMLNKGPHIREAVQLLANILMRMQAHQFKKRAQLRRLNVADLFSLATKQAQDLQTVLEEPPQTVK</sequence>
<dbReference type="InterPro" id="IPR011037">
    <property type="entry name" value="Pyrv_Knase-like_insert_dom_sf"/>
</dbReference>
<dbReference type="AlphaFoldDB" id="A0A8E6B2P4"/>
<keyword evidence="7" id="KW-0418">Kinase</keyword>
<evidence type="ECO:0000256" key="11">
    <source>
        <dbReference type="ARBA" id="ARBA00023317"/>
    </source>
</evidence>
<dbReference type="SUPFAM" id="SSF51621">
    <property type="entry name" value="Phosphoenolpyruvate/pyruvate domain"/>
    <property type="match status" value="1"/>
</dbReference>
<keyword evidence="6" id="KW-0547">Nucleotide-binding</keyword>
<keyword evidence="5" id="KW-0479">Metal-binding</keyword>
<evidence type="ECO:0000256" key="4">
    <source>
        <dbReference type="ARBA" id="ARBA00022679"/>
    </source>
</evidence>
<evidence type="ECO:0000256" key="9">
    <source>
        <dbReference type="ARBA" id="ARBA00022842"/>
    </source>
</evidence>
<proteinExistence type="inferred from homology"/>
<dbReference type="GO" id="GO:0004743">
    <property type="term" value="F:pyruvate kinase activity"/>
    <property type="evidence" value="ECO:0007669"/>
    <property type="project" value="UniProtKB-EC"/>
</dbReference>
<comment type="pathway">
    <text evidence="1">Carbohydrate degradation; glycolysis; pyruvate from D-glyceraldehyde 3-phosphate: step 5/5.</text>
</comment>
<dbReference type="SUPFAM" id="SSF50800">
    <property type="entry name" value="PK beta-barrel domain-like"/>
    <property type="match status" value="1"/>
</dbReference>
<dbReference type="GO" id="GO:0005524">
    <property type="term" value="F:ATP binding"/>
    <property type="evidence" value="ECO:0007669"/>
    <property type="project" value="UniProtKB-KW"/>
</dbReference>
<dbReference type="RefSeq" id="WP_213494902.1">
    <property type="nucleotide sequence ID" value="NZ_CP074694.1"/>
</dbReference>
<dbReference type="InterPro" id="IPR015813">
    <property type="entry name" value="Pyrv/PenolPyrv_kinase-like_dom"/>
</dbReference>
<dbReference type="KEGG" id="tsph:KIH39_19510"/>
<evidence type="ECO:0000256" key="5">
    <source>
        <dbReference type="ARBA" id="ARBA00022723"/>
    </source>
</evidence>
<evidence type="ECO:0000256" key="3">
    <source>
        <dbReference type="ARBA" id="ARBA00012142"/>
    </source>
</evidence>
<reference evidence="13" key="1">
    <citation type="submission" date="2021-05" db="EMBL/GenBank/DDBJ databases">
        <title>Complete genome sequence of the cellulolytic planctomycete Telmatocola sphagniphila SP2T and characterization of the first cellulase from planctomycetes.</title>
        <authorList>
            <person name="Rakitin A.L."/>
            <person name="Beletsky A.V."/>
            <person name="Naumoff D.G."/>
            <person name="Kulichevskaya I.S."/>
            <person name="Mardanov A.V."/>
            <person name="Ravin N.V."/>
            <person name="Dedysh S.N."/>
        </authorList>
    </citation>
    <scope>NUCLEOTIDE SEQUENCE</scope>
    <source>
        <strain evidence="13">SP2T</strain>
    </source>
</reference>
<accession>A0A8E6B2P4</accession>
<dbReference type="UniPathway" id="UPA00109">
    <property type="reaction ID" value="UER00188"/>
</dbReference>
<dbReference type="InterPro" id="IPR015806">
    <property type="entry name" value="Pyrv_Knase_insert_dom_sf"/>
</dbReference>
<dbReference type="InterPro" id="IPR001697">
    <property type="entry name" value="Pyr_Knase"/>
</dbReference>
<protein>
    <recommendedName>
        <fullName evidence="3">pyruvate kinase</fullName>
        <ecNumber evidence="3">2.7.1.40</ecNumber>
    </recommendedName>
</protein>
<evidence type="ECO:0000256" key="7">
    <source>
        <dbReference type="ARBA" id="ARBA00022777"/>
    </source>
</evidence>
<dbReference type="InterPro" id="IPR040442">
    <property type="entry name" value="Pyrv_kinase-like_dom_sf"/>
</dbReference>
<feature type="domain" description="Pyruvate kinase barrel" evidence="12">
    <location>
        <begin position="370"/>
        <end position="586"/>
    </location>
</feature>
<organism evidence="13 14">
    <name type="scientific">Telmatocola sphagniphila</name>
    <dbReference type="NCBI Taxonomy" id="1123043"/>
    <lineage>
        <taxon>Bacteria</taxon>
        <taxon>Pseudomonadati</taxon>
        <taxon>Planctomycetota</taxon>
        <taxon>Planctomycetia</taxon>
        <taxon>Gemmatales</taxon>
        <taxon>Gemmataceae</taxon>
    </lineage>
</organism>
<dbReference type="Gene3D" id="2.40.33.10">
    <property type="entry name" value="PK beta-barrel domain-like"/>
    <property type="match status" value="2"/>
</dbReference>
<dbReference type="EMBL" id="CP074694">
    <property type="protein sequence ID" value="QVL31020.1"/>
    <property type="molecule type" value="Genomic_DNA"/>
</dbReference>
<keyword evidence="9" id="KW-0460">Magnesium</keyword>
<dbReference type="InterPro" id="IPR015793">
    <property type="entry name" value="Pyrv_Knase_brl"/>
</dbReference>
<name>A0A8E6B2P4_9BACT</name>
<keyword evidence="8" id="KW-0067">ATP-binding</keyword>
<gene>
    <name evidence="13" type="ORF">KIH39_19510</name>
</gene>
<comment type="similarity">
    <text evidence="2">Belongs to the pyruvate kinase family.</text>
</comment>